<keyword evidence="1" id="KW-0472">Membrane</keyword>
<feature type="transmembrane region" description="Helical" evidence="1">
    <location>
        <begin position="255"/>
        <end position="275"/>
    </location>
</feature>
<comment type="caution">
    <text evidence="2">The sequence shown here is derived from an EMBL/GenBank/DDBJ whole genome shotgun (WGS) entry which is preliminary data.</text>
</comment>
<feature type="transmembrane region" description="Helical" evidence="1">
    <location>
        <begin position="149"/>
        <end position="169"/>
    </location>
</feature>
<evidence type="ECO:0000256" key="1">
    <source>
        <dbReference type="SAM" id="Phobius"/>
    </source>
</evidence>
<protein>
    <recommendedName>
        <fullName evidence="4">DUF2157 domain-containing protein</fullName>
    </recommendedName>
</protein>
<dbReference type="EMBL" id="NFEZ01000004">
    <property type="protein sequence ID" value="PLT46523.1"/>
    <property type="molecule type" value="Genomic_DNA"/>
</dbReference>
<feature type="transmembrane region" description="Helical" evidence="1">
    <location>
        <begin position="174"/>
        <end position="192"/>
    </location>
</feature>
<keyword evidence="1" id="KW-1133">Transmembrane helix</keyword>
<reference evidence="2 3" key="1">
    <citation type="submission" date="2017-05" db="EMBL/GenBank/DDBJ databases">
        <title>Functional genome analysis of Paenibacillus pasadenensis strain R16: insights on endophytic life style and antifungal activity.</title>
        <authorList>
            <person name="Passera A."/>
            <person name="Marcolungo L."/>
            <person name="Casati P."/>
            <person name="Brasca M."/>
            <person name="Quaglino F."/>
            <person name="Delledonne M."/>
        </authorList>
    </citation>
    <scope>NUCLEOTIDE SEQUENCE [LARGE SCALE GENOMIC DNA]</scope>
    <source>
        <strain evidence="2 3">R16</strain>
    </source>
</reference>
<evidence type="ECO:0000313" key="2">
    <source>
        <dbReference type="EMBL" id="PLT46523.1"/>
    </source>
</evidence>
<dbReference type="RefSeq" id="WP_028597047.1">
    <property type="nucleotide sequence ID" value="NZ_BIMM01000008.1"/>
</dbReference>
<feature type="transmembrane region" description="Helical" evidence="1">
    <location>
        <begin position="121"/>
        <end position="143"/>
    </location>
</feature>
<gene>
    <name evidence="2" type="ORF">B8V81_4954</name>
</gene>
<evidence type="ECO:0000313" key="3">
    <source>
        <dbReference type="Proteomes" id="UP000234789"/>
    </source>
</evidence>
<sequence>MDMDKRNLMVQEIRGWKKSKLLPDHYCDFLLNLYAEPASADEDPLPEASPKERLRTKKAVRAAAGASGWKWLLFLAIFSLFFLIVLHFSSFHPALQIAIALLVSGGSLTAGAVIRPRSETAGMAWTGAGMLLLAGFALYLMGLHGLLGWQWNAAIWSGCAVFWIGYGIWQRIPLLHFCGWACLALVYAILLQQLAGGAALGEKQLYWLPLAVLFGWSGWFVRRWSKPSCAVLLGVASLMAFMPEATLLVEQGRGVWLQSVFVGKLVLGGGALFLLRNYWIEWVA</sequence>
<proteinExistence type="predicted"/>
<feature type="transmembrane region" description="Helical" evidence="1">
    <location>
        <begin position="94"/>
        <end position="114"/>
    </location>
</feature>
<evidence type="ECO:0008006" key="4">
    <source>
        <dbReference type="Google" id="ProtNLM"/>
    </source>
</evidence>
<organism evidence="2 3">
    <name type="scientific">Paenibacillus pasadenensis</name>
    <dbReference type="NCBI Taxonomy" id="217090"/>
    <lineage>
        <taxon>Bacteria</taxon>
        <taxon>Bacillati</taxon>
        <taxon>Bacillota</taxon>
        <taxon>Bacilli</taxon>
        <taxon>Bacillales</taxon>
        <taxon>Paenibacillaceae</taxon>
        <taxon>Paenibacillus</taxon>
    </lineage>
</organism>
<dbReference type="AlphaFoldDB" id="A0A2N5N878"/>
<name>A0A2N5N878_9BACL</name>
<dbReference type="OrthoDB" id="2380880at2"/>
<accession>A0A2N5N878</accession>
<keyword evidence="3" id="KW-1185">Reference proteome</keyword>
<feature type="transmembrane region" description="Helical" evidence="1">
    <location>
        <begin position="71"/>
        <end position="88"/>
    </location>
</feature>
<feature type="transmembrane region" description="Helical" evidence="1">
    <location>
        <begin position="204"/>
        <end position="221"/>
    </location>
</feature>
<keyword evidence="1" id="KW-0812">Transmembrane</keyword>
<dbReference type="Proteomes" id="UP000234789">
    <property type="component" value="Unassembled WGS sequence"/>
</dbReference>
<feature type="transmembrane region" description="Helical" evidence="1">
    <location>
        <begin position="228"/>
        <end position="249"/>
    </location>
</feature>